<organism evidence="1 2">
    <name type="scientific">Rhododendron simsii</name>
    <name type="common">Sims's rhododendron</name>
    <dbReference type="NCBI Taxonomy" id="118357"/>
    <lineage>
        <taxon>Eukaryota</taxon>
        <taxon>Viridiplantae</taxon>
        <taxon>Streptophyta</taxon>
        <taxon>Embryophyta</taxon>
        <taxon>Tracheophyta</taxon>
        <taxon>Spermatophyta</taxon>
        <taxon>Magnoliopsida</taxon>
        <taxon>eudicotyledons</taxon>
        <taxon>Gunneridae</taxon>
        <taxon>Pentapetalae</taxon>
        <taxon>asterids</taxon>
        <taxon>Ericales</taxon>
        <taxon>Ericaceae</taxon>
        <taxon>Ericoideae</taxon>
        <taxon>Rhodoreae</taxon>
        <taxon>Rhododendron</taxon>
    </lineage>
</organism>
<dbReference type="OrthoDB" id="1823732at2759"/>
<gene>
    <name evidence="1" type="ORF">RHSIM_Rhsim06G0067300</name>
</gene>
<dbReference type="AlphaFoldDB" id="A0A834GSI7"/>
<accession>A0A834GSI7</accession>
<proteinExistence type="predicted"/>
<reference evidence="1" key="1">
    <citation type="submission" date="2019-11" db="EMBL/GenBank/DDBJ databases">
        <authorList>
            <person name="Liu Y."/>
            <person name="Hou J."/>
            <person name="Li T.-Q."/>
            <person name="Guan C.-H."/>
            <person name="Wu X."/>
            <person name="Wu H.-Z."/>
            <person name="Ling F."/>
            <person name="Zhang R."/>
            <person name="Shi X.-G."/>
            <person name="Ren J.-P."/>
            <person name="Chen E.-F."/>
            <person name="Sun J.-M."/>
        </authorList>
    </citation>
    <scope>NUCLEOTIDE SEQUENCE</scope>
    <source>
        <strain evidence="1">Adult_tree_wgs_1</strain>
        <tissue evidence="1">Leaves</tissue>
    </source>
</reference>
<evidence type="ECO:0000313" key="1">
    <source>
        <dbReference type="EMBL" id="KAF7141429.1"/>
    </source>
</evidence>
<keyword evidence="2" id="KW-1185">Reference proteome</keyword>
<comment type="caution">
    <text evidence="1">The sequence shown here is derived from an EMBL/GenBank/DDBJ whole genome shotgun (WGS) entry which is preliminary data.</text>
</comment>
<dbReference type="EMBL" id="WJXA01000006">
    <property type="protein sequence ID" value="KAF7141429.1"/>
    <property type="molecule type" value="Genomic_DNA"/>
</dbReference>
<evidence type="ECO:0000313" key="2">
    <source>
        <dbReference type="Proteomes" id="UP000626092"/>
    </source>
</evidence>
<name>A0A834GSI7_RHOSS</name>
<protein>
    <submittedName>
        <fullName evidence="1">Uncharacterized protein</fullName>
    </submittedName>
</protein>
<sequence length="161" mass="17555">MSSKALAIWRIFARNYSSGHWKDNVGEQTHSSPPLMIYLLGSKSTIEFPLFPPCSALNGDLEVVSFKPVINVTDDSKVLEKILREVEGILTANECAAVTGAILLCPLGMYKLPDPISVICITLYRNEPMMVLVFMAKACVDQALPPLTAEKPEASTSHAFG</sequence>
<dbReference type="Proteomes" id="UP000626092">
    <property type="component" value="Unassembled WGS sequence"/>
</dbReference>